<dbReference type="PROSITE" id="PS50943">
    <property type="entry name" value="HTH_CROC1"/>
    <property type="match status" value="1"/>
</dbReference>
<accession>A0A8F7KVD1</accession>
<proteinExistence type="predicted"/>
<feature type="domain" description="HTH cro/C1-type" evidence="2">
    <location>
        <begin position="30"/>
        <end position="53"/>
    </location>
</feature>
<dbReference type="InterPro" id="IPR010982">
    <property type="entry name" value="Lambda_DNA-bd_dom_sf"/>
</dbReference>
<feature type="region of interest" description="Disordered" evidence="1">
    <location>
        <begin position="1"/>
        <end position="29"/>
    </location>
</feature>
<gene>
    <name evidence="3" type="ORF">R6500_083460</name>
</gene>
<protein>
    <submittedName>
        <fullName evidence="3">Helix-turn-helix transcriptional regulator</fullName>
    </submittedName>
</protein>
<dbReference type="GO" id="GO:0003677">
    <property type="term" value="F:DNA binding"/>
    <property type="evidence" value="ECO:0007669"/>
    <property type="project" value="InterPro"/>
</dbReference>
<dbReference type="EMBL" id="MZ502219">
    <property type="protein sequence ID" value="QXV92414.1"/>
    <property type="molecule type" value="Genomic_DNA"/>
</dbReference>
<dbReference type="SUPFAM" id="SSF47413">
    <property type="entry name" value="lambda repressor-like DNA-binding domains"/>
    <property type="match status" value="1"/>
</dbReference>
<geneLocation type="plasmid" evidence="3">
    <name>pPZG101</name>
</geneLocation>
<dbReference type="InterPro" id="IPR001387">
    <property type="entry name" value="Cro/C1-type_HTH"/>
</dbReference>
<keyword evidence="3" id="KW-0614">Plasmid</keyword>
<sequence length="366" mass="39445">MGRYGQAAPDSSRGRDGLRAASGPREHPRTQAALAEVLGVDTETVQGWESGRRPLANMRAGALLELRRHLPTIGADAALVGWLDAAMDADRILAAGLQPDGGRPHPLAGWVHTRETAHMLAWALNGTTPPALTGCVSRSRRGPVAAAPQLAPADRHVFFDHLRAVTEHAATQGPGGALLHRQALYLASYDHSPDAAAWTAQALHGRRDVLARRGWSPQWAAARSTATALARLGDPQPLHDFIDRALADDDTAEAANLNYWALWLGALPVPQSDDAFMGDRGLPGWDALTLLRALARGLVKDPGFVDLYAHSLWALLTVFPWLPQAAGPTARDLHVRSAHLLDEVPLTARARRELGHVHYVLSRKST</sequence>
<reference evidence="3" key="1">
    <citation type="submission" date="2021-06" db="EMBL/GenBank/DDBJ databases">
        <authorList>
            <person name="Tome M."/>
            <person name="Jakse J."/>
            <person name="Slemc L."/>
            <person name="Garcia A.R."/>
            <person name="Petkovic H."/>
        </authorList>
    </citation>
    <scope>NUCLEOTIDE SEQUENCE</scope>
    <source>
        <plasmid evidence="3">pPZG101</plasmid>
    </source>
</reference>
<feature type="compositionally biased region" description="Basic and acidic residues" evidence="1">
    <location>
        <begin position="12"/>
        <end position="29"/>
    </location>
</feature>
<organism evidence="3">
    <name type="scientific">Streptomyces rimosus</name>
    <dbReference type="NCBI Taxonomy" id="1927"/>
    <lineage>
        <taxon>Bacteria</taxon>
        <taxon>Bacillati</taxon>
        <taxon>Actinomycetota</taxon>
        <taxon>Actinomycetes</taxon>
        <taxon>Kitasatosporales</taxon>
        <taxon>Streptomycetaceae</taxon>
        <taxon>Streptomyces</taxon>
    </lineage>
</organism>
<evidence type="ECO:0000256" key="1">
    <source>
        <dbReference type="SAM" id="MobiDB-lite"/>
    </source>
</evidence>
<dbReference type="Gene3D" id="1.10.260.40">
    <property type="entry name" value="lambda repressor-like DNA-binding domains"/>
    <property type="match status" value="1"/>
</dbReference>
<name>A0A8F7KVD1_STRRM</name>
<dbReference type="CDD" id="cd00093">
    <property type="entry name" value="HTH_XRE"/>
    <property type="match status" value="1"/>
</dbReference>
<evidence type="ECO:0000313" key="3">
    <source>
        <dbReference type="EMBL" id="QXV92414.1"/>
    </source>
</evidence>
<dbReference type="AlphaFoldDB" id="A0A8F7KVD1"/>
<evidence type="ECO:0000259" key="2">
    <source>
        <dbReference type="PROSITE" id="PS50943"/>
    </source>
</evidence>